<evidence type="ECO:0000313" key="1">
    <source>
        <dbReference type="EMBL" id="MBX48583.1"/>
    </source>
</evidence>
<protein>
    <submittedName>
        <fullName evidence="1">Uncharacterized protein</fullName>
    </submittedName>
</protein>
<dbReference type="AlphaFoldDB" id="A0A2P2P1R1"/>
<proteinExistence type="predicted"/>
<name>A0A2P2P1R1_RHIMU</name>
<dbReference type="EMBL" id="GGEC01068099">
    <property type="protein sequence ID" value="MBX48583.1"/>
    <property type="molecule type" value="Transcribed_RNA"/>
</dbReference>
<sequence length="27" mass="3150">MLYLQMHSRFQSILTKTHKLQGTQAST</sequence>
<organism evidence="1">
    <name type="scientific">Rhizophora mucronata</name>
    <name type="common">Asiatic mangrove</name>
    <dbReference type="NCBI Taxonomy" id="61149"/>
    <lineage>
        <taxon>Eukaryota</taxon>
        <taxon>Viridiplantae</taxon>
        <taxon>Streptophyta</taxon>
        <taxon>Embryophyta</taxon>
        <taxon>Tracheophyta</taxon>
        <taxon>Spermatophyta</taxon>
        <taxon>Magnoliopsida</taxon>
        <taxon>eudicotyledons</taxon>
        <taxon>Gunneridae</taxon>
        <taxon>Pentapetalae</taxon>
        <taxon>rosids</taxon>
        <taxon>fabids</taxon>
        <taxon>Malpighiales</taxon>
        <taxon>Rhizophoraceae</taxon>
        <taxon>Rhizophora</taxon>
    </lineage>
</organism>
<reference evidence="1" key="1">
    <citation type="submission" date="2018-02" db="EMBL/GenBank/DDBJ databases">
        <title>Rhizophora mucronata_Transcriptome.</title>
        <authorList>
            <person name="Meera S.P."/>
            <person name="Sreeshan A."/>
            <person name="Augustine A."/>
        </authorList>
    </citation>
    <scope>NUCLEOTIDE SEQUENCE</scope>
    <source>
        <tissue evidence="1">Leaf</tissue>
    </source>
</reference>
<accession>A0A2P2P1R1</accession>